<dbReference type="RefSeq" id="WP_161999115.1">
    <property type="nucleotide sequence ID" value="NZ_CAJJLU010000002.1"/>
</dbReference>
<dbReference type="Proteomes" id="UP001256711">
    <property type="component" value="Unassembled WGS sequence"/>
</dbReference>
<comment type="caution">
    <text evidence="1">The sequence shown here is derived from an EMBL/GenBank/DDBJ whole genome shotgun (WGS) entry which is preliminary data.</text>
</comment>
<sequence>MLNPFINAGLEVALKELFRDQFNTEQIYQVRDLQKTRLIVYVSPNALRFVFVEEDAPKASRKLPEYHLFWESSIREREPLNA</sequence>
<gene>
    <name evidence="1" type="ORF">P7H43_10755</name>
</gene>
<protein>
    <submittedName>
        <fullName evidence="1">Uncharacterized protein</fullName>
    </submittedName>
</protein>
<reference evidence="1" key="1">
    <citation type="submission" date="2023-03" db="EMBL/GenBank/DDBJ databases">
        <authorList>
            <person name="Shen W."/>
            <person name="Cai J."/>
        </authorList>
    </citation>
    <scope>NUCLEOTIDE SEQUENCE</scope>
    <source>
        <strain evidence="1">B226-2</strain>
    </source>
</reference>
<accession>A0AAW8U4W8</accession>
<dbReference type="AlphaFoldDB" id="A0AAW8U4W8"/>
<organism evidence="1 2">
    <name type="scientific">Enterococcus asini</name>
    <dbReference type="NCBI Taxonomy" id="57732"/>
    <lineage>
        <taxon>Bacteria</taxon>
        <taxon>Bacillati</taxon>
        <taxon>Bacillota</taxon>
        <taxon>Bacilli</taxon>
        <taxon>Lactobacillales</taxon>
        <taxon>Enterococcaceae</taxon>
        <taxon>Enterococcus</taxon>
    </lineage>
</organism>
<proteinExistence type="predicted"/>
<evidence type="ECO:0000313" key="2">
    <source>
        <dbReference type="Proteomes" id="UP001256711"/>
    </source>
</evidence>
<name>A0AAW8U4W8_9ENTE</name>
<dbReference type="EMBL" id="JARQBJ010000005">
    <property type="protein sequence ID" value="MDT2810955.1"/>
    <property type="molecule type" value="Genomic_DNA"/>
</dbReference>
<evidence type="ECO:0000313" key="1">
    <source>
        <dbReference type="EMBL" id="MDT2810955.1"/>
    </source>
</evidence>